<dbReference type="RefSeq" id="WP_207108093.1">
    <property type="nucleotide sequence ID" value="NZ_JAFLVR010000020.1"/>
</dbReference>
<dbReference type="InterPro" id="IPR004701">
    <property type="entry name" value="PTS_EIIA_man-typ"/>
</dbReference>
<dbReference type="InterPro" id="IPR051471">
    <property type="entry name" value="Bacterial_PTS_sugar_comp"/>
</dbReference>
<evidence type="ECO:0000256" key="5">
    <source>
        <dbReference type="ARBA" id="ARBA00022679"/>
    </source>
</evidence>
<proteinExistence type="predicted"/>
<sequence length="136" mass="14886">MKLLLLSHGELCQGLISSYQMIAGENKDIAAVSLTDTGIQDFSERLNKVLTGLEAEDVLILTDIKGGTPYNEAYKYYLSNENRVQLVAGMNLPMVIEAGLNLSNKDLQAITEIAIEMGRGGIEGVVNDTFEEDIEF</sequence>
<evidence type="ECO:0000256" key="7">
    <source>
        <dbReference type="ARBA" id="ARBA00022777"/>
    </source>
</evidence>
<protein>
    <submittedName>
        <fullName evidence="9">PTS mannose/fructose/sorbose family IIA subunit</fullName>
    </submittedName>
</protein>
<dbReference type="PROSITE" id="PS51096">
    <property type="entry name" value="PTS_EIIA_TYPE_4"/>
    <property type="match status" value="1"/>
</dbReference>
<comment type="caution">
    <text evidence="9">The sequence shown here is derived from an EMBL/GenBank/DDBJ whole genome shotgun (WGS) entry which is preliminary data.</text>
</comment>
<evidence type="ECO:0000256" key="2">
    <source>
        <dbReference type="ARBA" id="ARBA00022448"/>
    </source>
</evidence>
<keyword evidence="6" id="KW-0598">Phosphotransferase system</keyword>
<keyword evidence="2" id="KW-0813">Transport</keyword>
<evidence type="ECO:0000259" key="8">
    <source>
        <dbReference type="PROSITE" id="PS51096"/>
    </source>
</evidence>
<evidence type="ECO:0000256" key="3">
    <source>
        <dbReference type="ARBA" id="ARBA00022490"/>
    </source>
</evidence>
<keyword evidence="3" id="KW-0963">Cytoplasm</keyword>
<dbReference type="CDD" id="cd00006">
    <property type="entry name" value="PTS_IIA_man"/>
    <property type="match status" value="1"/>
</dbReference>
<dbReference type="SUPFAM" id="SSF53062">
    <property type="entry name" value="PTS system fructose IIA component-like"/>
    <property type="match status" value="1"/>
</dbReference>
<evidence type="ECO:0000313" key="10">
    <source>
        <dbReference type="Proteomes" id="UP000664495"/>
    </source>
</evidence>
<evidence type="ECO:0000256" key="1">
    <source>
        <dbReference type="ARBA" id="ARBA00004496"/>
    </source>
</evidence>
<dbReference type="InterPro" id="IPR033887">
    <property type="entry name" value="PTS_IIA_man"/>
</dbReference>
<keyword evidence="7" id="KW-0418">Kinase</keyword>
<dbReference type="Proteomes" id="UP000664495">
    <property type="component" value="Unassembled WGS sequence"/>
</dbReference>
<evidence type="ECO:0000256" key="4">
    <source>
        <dbReference type="ARBA" id="ARBA00022597"/>
    </source>
</evidence>
<accession>A0ABS3HFT8</accession>
<gene>
    <name evidence="9" type="ORF">JZO85_08565</name>
</gene>
<reference evidence="9 10" key="1">
    <citation type="submission" date="2021-03" db="EMBL/GenBank/DDBJ databases">
        <title>Enterococcal diversity collection.</title>
        <authorList>
            <person name="Gilmore M.S."/>
            <person name="Schwartzman J."/>
            <person name="Van Tyne D."/>
            <person name="Martin M."/>
            <person name="Earl A.M."/>
            <person name="Manson A.L."/>
            <person name="Straub T."/>
            <person name="Salamzade R."/>
            <person name="Saavedra J."/>
            <person name="Lebreton F."/>
            <person name="Prichula J."/>
            <person name="Schaufler K."/>
            <person name="Gaca A."/>
            <person name="Sgardioli B."/>
            <person name="Wagenaar J."/>
            <person name="Strong T."/>
        </authorList>
    </citation>
    <scope>NUCLEOTIDE SEQUENCE [LARGE SCALE GENOMIC DNA]</scope>
    <source>
        <strain evidence="9 10">MJM16</strain>
    </source>
</reference>
<organism evidence="9 10">
    <name type="scientific">Candidatus Enterococcus murrayae</name>
    <dbReference type="NCBI Taxonomy" id="2815321"/>
    <lineage>
        <taxon>Bacteria</taxon>
        <taxon>Bacillati</taxon>
        <taxon>Bacillota</taxon>
        <taxon>Bacilli</taxon>
        <taxon>Lactobacillales</taxon>
        <taxon>Enterococcaceae</taxon>
        <taxon>Enterococcus</taxon>
    </lineage>
</organism>
<comment type="subcellular location">
    <subcellularLocation>
        <location evidence="1">Cytoplasm</location>
    </subcellularLocation>
</comment>
<dbReference type="PANTHER" id="PTHR33799">
    <property type="entry name" value="PTS PERMEASE-RELATED-RELATED"/>
    <property type="match status" value="1"/>
</dbReference>
<keyword evidence="10" id="KW-1185">Reference proteome</keyword>
<dbReference type="InterPro" id="IPR036662">
    <property type="entry name" value="PTS_EIIA_man-typ_sf"/>
</dbReference>
<evidence type="ECO:0000313" key="9">
    <source>
        <dbReference type="EMBL" id="MBO0452319.1"/>
    </source>
</evidence>
<dbReference type="EMBL" id="JAFLVR010000020">
    <property type="protein sequence ID" value="MBO0452319.1"/>
    <property type="molecule type" value="Genomic_DNA"/>
</dbReference>
<name>A0ABS3HFT8_9ENTE</name>
<dbReference type="Pfam" id="PF03610">
    <property type="entry name" value="EIIA-man"/>
    <property type="match status" value="1"/>
</dbReference>
<feature type="domain" description="PTS EIIA type-4" evidence="8">
    <location>
        <begin position="1"/>
        <end position="122"/>
    </location>
</feature>
<dbReference type="Gene3D" id="3.40.50.510">
    <property type="entry name" value="Phosphotransferase system, mannose-type IIA component"/>
    <property type="match status" value="1"/>
</dbReference>
<evidence type="ECO:0000256" key="6">
    <source>
        <dbReference type="ARBA" id="ARBA00022683"/>
    </source>
</evidence>
<keyword evidence="5" id="KW-0808">Transferase</keyword>
<dbReference type="PANTHER" id="PTHR33799:SF1">
    <property type="entry name" value="PTS SYSTEM MANNOSE-SPECIFIC EIIAB COMPONENT-RELATED"/>
    <property type="match status" value="1"/>
</dbReference>
<keyword evidence="4" id="KW-0762">Sugar transport</keyword>